<comment type="caution">
    <text evidence="15">The sequence shown here is derived from an EMBL/GenBank/DDBJ whole genome shotgun (WGS) entry which is preliminary data.</text>
</comment>
<evidence type="ECO:0000313" key="16">
    <source>
        <dbReference type="Proteomes" id="UP001596978"/>
    </source>
</evidence>
<feature type="domain" description="Peptidase M1 membrane alanine aminopeptidase" evidence="13">
    <location>
        <begin position="232"/>
        <end position="432"/>
    </location>
</feature>
<evidence type="ECO:0000256" key="6">
    <source>
        <dbReference type="ARBA" id="ARBA00022438"/>
    </source>
</evidence>
<dbReference type="Gene3D" id="1.10.390.10">
    <property type="entry name" value="Neutral Protease Domain 2"/>
    <property type="match status" value="1"/>
</dbReference>
<evidence type="ECO:0000256" key="1">
    <source>
        <dbReference type="ARBA" id="ARBA00000098"/>
    </source>
</evidence>
<dbReference type="InterPro" id="IPR027268">
    <property type="entry name" value="Peptidase_M4/M1_CTD_sf"/>
</dbReference>
<dbReference type="GO" id="GO:0004177">
    <property type="term" value="F:aminopeptidase activity"/>
    <property type="evidence" value="ECO:0007669"/>
    <property type="project" value="UniProtKB-KW"/>
</dbReference>
<dbReference type="Gene3D" id="2.60.40.1730">
    <property type="entry name" value="tricorn interacting facor f3 domain"/>
    <property type="match status" value="1"/>
</dbReference>
<dbReference type="PANTHER" id="PTHR11533:SF174">
    <property type="entry name" value="PUROMYCIN-SENSITIVE AMINOPEPTIDASE-RELATED"/>
    <property type="match status" value="1"/>
</dbReference>
<comment type="similarity">
    <text evidence="3">Belongs to the peptidase M1 family.</text>
</comment>
<evidence type="ECO:0000256" key="5">
    <source>
        <dbReference type="ARBA" id="ARBA00015611"/>
    </source>
</evidence>
<dbReference type="Pfam" id="PF17900">
    <property type="entry name" value="Peptidase_M1_N"/>
    <property type="match status" value="1"/>
</dbReference>
<accession>A0ABW3CV27</accession>
<evidence type="ECO:0000259" key="14">
    <source>
        <dbReference type="Pfam" id="PF17900"/>
    </source>
</evidence>
<dbReference type="InterPro" id="IPR045357">
    <property type="entry name" value="Aminopeptidase_N-like_N"/>
</dbReference>
<gene>
    <name evidence="15" type="ORF">ACFQ1M_05525</name>
</gene>
<keyword evidence="10" id="KW-0862">Zinc</keyword>
<evidence type="ECO:0000256" key="4">
    <source>
        <dbReference type="ARBA" id="ARBA00012564"/>
    </source>
</evidence>
<evidence type="ECO:0000313" key="15">
    <source>
        <dbReference type="EMBL" id="MFD0861656.1"/>
    </source>
</evidence>
<feature type="signal peptide" evidence="12">
    <location>
        <begin position="1"/>
        <end position="18"/>
    </location>
</feature>
<evidence type="ECO:0000256" key="10">
    <source>
        <dbReference type="ARBA" id="ARBA00022833"/>
    </source>
</evidence>
<evidence type="ECO:0000256" key="11">
    <source>
        <dbReference type="ARBA" id="ARBA00023049"/>
    </source>
</evidence>
<evidence type="ECO:0000259" key="13">
    <source>
        <dbReference type="Pfam" id="PF01433"/>
    </source>
</evidence>
<dbReference type="EC" id="3.4.11.2" evidence="4"/>
<dbReference type="Pfam" id="PF01433">
    <property type="entry name" value="Peptidase_M1"/>
    <property type="match status" value="1"/>
</dbReference>
<evidence type="ECO:0000256" key="8">
    <source>
        <dbReference type="ARBA" id="ARBA00022723"/>
    </source>
</evidence>
<dbReference type="CDD" id="cd09603">
    <property type="entry name" value="M1_APN_like"/>
    <property type="match status" value="1"/>
</dbReference>
<keyword evidence="8" id="KW-0479">Metal-binding</keyword>
<protein>
    <recommendedName>
        <fullName evidence="5">Aminopeptidase N</fullName>
        <ecNumber evidence="4">3.4.11.2</ecNumber>
    </recommendedName>
</protein>
<proteinExistence type="inferred from homology"/>
<comment type="cofactor">
    <cofactor evidence="2">
        <name>Zn(2+)</name>
        <dbReference type="ChEBI" id="CHEBI:29105"/>
    </cofactor>
</comment>
<dbReference type="SUPFAM" id="SSF55486">
    <property type="entry name" value="Metalloproteases ('zincins'), catalytic domain"/>
    <property type="match status" value="1"/>
</dbReference>
<keyword evidence="16" id="KW-1185">Reference proteome</keyword>
<dbReference type="RefSeq" id="WP_386405079.1">
    <property type="nucleotide sequence ID" value="NZ_JBHTJH010000004.1"/>
</dbReference>
<dbReference type="Proteomes" id="UP001596978">
    <property type="component" value="Unassembled WGS sequence"/>
</dbReference>
<evidence type="ECO:0000256" key="9">
    <source>
        <dbReference type="ARBA" id="ARBA00022801"/>
    </source>
</evidence>
<evidence type="ECO:0000256" key="7">
    <source>
        <dbReference type="ARBA" id="ARBA00022670"/>
    </source>
</evidence>
<dbReference type="EMBL" id="JBHTJH010000004">
    <property type="protein sequence ID" value="MFD0861656.1"/>
    <property type="molecule type" value="Genomic_DNA"/>
</dbReference>
<dbReference type="PANTHER" id="PTHR11533">
    <property type="entry name" value="PROTEASE M1 ZINC METALLOPROTEASE"/>
    <property type="match status" value="1"/>
</dbReference>
<organism evidence="15 16">
    <name type="scientific">Sungkyunkwania multivorans</name>
    <dbReference type="NCBI Taxonomy" id="1173618"/>
    <lineage>
        <taxon>Bacteria</taxon>
        <taxon>Pseudomonadati</taxon>
        <taxon>Bacteroidota</taxon>
        <taxon>Flavobacteriia</taxon>
        <taxon>Flavobacteriales</taxon>
        <taxon>Flavobacteriaceae</taxon>
        <taxon>Sungkyunkwania</taxon>
    </lineage>
</organism>
<evidence type="ECO:0000256" key="3">
    <source>
        <dbReference type="ARBA" id="ARBA00010136"/>
    </source>
</evidence>
<dbReference type="InterPro" id="IPR042097">
    <property type="entry name" value="Aminopeptidase_N-like_N_sf"/>
</dbReference>
<feature type="chain" id="PRO_5046793392" description="Aminopeptidase N" evidence="12">
    <location>
        <begin position="19"/>
        <end position="688"/>
    </location>
</feature>
<dbReference type="PRINTS" id="PR00756">
    <property type="entry name" value="ALADIPTASE"/>
</dbReference>
<dbReference type="InterPro" id="IPR050344">
    <property type="entry name" value="Peptidase_M1_aminopeptidases"/>
</dbReference>
<dbReference type="SUPFAM" id="SSF63737">
    <property type="entry name" value="Leukotriene A4 hydrolase N-terminal domain"/>
    <property type="match status" value="1"/>
</dbReference>
<reference evidence="16" key="1">
    <citation type="journal article" date="2019" name="Int. J. Syst. Evol. Microbiol.">
        <title>The Global Catalogue of Microorganisms (GCM) 10K type strain sequencing project: providing services to taxonomists for standard genome sequencing and annotation.</title>
        <authorList>
            <consortium name="The Broad Institute Genomics Platform"/>
            <consortium name="The Broad Institute Genome Sequencing Center for Infectious Disease"/>
            <person name="Wu L."/>
            <person name="Ma J."/>
        </authorList>
    </citation>
    <scope>NUCLEOTIDE SEQUENCE [LARGE SCALE GENOMIC DNA]</scope>
    <source>
        <strain evidence="16">CCUG 62952</strain>
    </source>
</reference>
<keyword evidence="9 15" id="KW-0378">Hydrolase</keyword>
<keyword evidence="6 15" id="KW-0031">Aminopeptidase</keyword>
<feature type="domain" description="Aminopeptidase N-like N-terminal" evidence="14">
    <location>
        <begin position="33"/>
        <end position="193"/>
    </location>
</feature>
<name>A0ABW3CV27_9FLAO</name>
<comment type="catalytic activity">
    <reaction evidence="1">
        <text>Release of an N-terminal amino acid, Xaa-|-Yaa- from a peptide, amide or arylamide. Xaa is preferably Ala, but may be most amino acids including Pro (slow action). When a terminal hydrophobic residue is followed by a prolyl residue, the two may be released as an intact Xaa-Pro dipeptide.</text>
        <dbReference type="EC" id="3.4.11.2"/>
    </reaction>
</comment>
<dbReference type="InterPro" id="IPR014782">
    <property type="entry name" value="Peptidase_M1_dom"/>
</dbReference>
<evidence type="ECO:0000256" key="12">
    <source>
        <dbReference type="SAM" id="SignalP"/>
    </source>
</evidence>
<evidence type="ECO:0000256" key="2">
    <source>
        <dbReference type="ARBA" id="ARBA00001947"/>
    </source>
</evidence>
<dbReference type="InterPro" id="IPR001930">
    <property type="entry name" value="Peptidase_M1"/>
</dbReference>
<keyword evidence="12" id="KW-0732">Signal</keyword>
<sequence length="688" mass="79817">MKRFLLFFLLLIGSWLQAQQLQLVDFTKAHAEISIDAYQKKVFGTVTYQFDVFQKTKEVFLDAKSMTFASVYLNGRKVKFKNNGDSLIVQKRLKPGAGYELAISYEAYPKKAMYFIGWNKAGRNQVWTQGQGKESSHWIPSFDDVNEKVEFDLSVTFDKHYSLVANGKLIATEEDETTKTWHYDMNAPMSSYLLAIAVGKYDKKVSFSDGGTPLEMYYYPEDEDLFEPTYRYTKQIFDLIEAETLTAYPWQNYKQVPVKDFLYAGMENTSATIFSDSFVVDSLGFIDRNYVNVNAHEMAHQWFGDLVTAKSGKHHWLQEGFATYYALLAEKELFGDHYFYGKLYESSQDLMAQQEAGKATSLLDPNASSLTFYQKGAWVLHVLREVVGEEVFRTSVKEYLDTFKFQNVETDDFLAIVEKQSDLDLSAFSEKWIRSKQLKEKDLIKYLPLQYLLLCEFREFDAVDVIKRYDFALDGVHLAQDKKILEYLSESSMENSKGLYAQVLQSDNILLRQAAAFSLDTIPMSLKKDFEGLLEDPSYRTVEHALYQLWSQFPKERATYLKQTKDIIGFKDKNVRLLWLTLALVTPEFELAKKSAFYEELTGYTSKAYGFEVRQGALQYLYQIQGLGDQNLIDLLDACLHHNWRFASFARGLLKEMLKNARYKERFVALEDELPYNEQLFLKKQLTE</sequence>
<keyword evidence="11" id="KW-0482">Metalloprotease</keyword>
<keyword evidence="7" id="KW-0645">Protease</keyword>